<sequence length="115" mass="11949">MRRPNRPRSAPAVPRRSAVPVVALLLALLRVLTGDQLLGQPALAVVAATAAVVLLAGAVAGTLVAARLLGARAPSTVRDGVLRRRAYRTAFLPQRDPDARGRRRPRAPGAAPAAA</sequence>
<evidence type="ECO:0000256" key="2">
    <source>
        <dbReference type="SAM" id="Phobius"/>
    </source>
</evidence>
<keyword evidence="2" id="KW-0812">Transmembrane</keyword>
<keyword evidence="2" id="KW-1133">Transmembrane helix</keyword>
<reference evidence="3" key="1">
    <citation type="submission" date="2024-06" db="EMBL/GenBank/DDBJ databases">
        <title>The genome sequences of Kitasatospora sp. strain HUAS MG31.</title>
        <authorList>
            <person name="Mo P."/>
        </authorList>
    </citation>
    <scope>NUCLEOTIDE SEQUENCE</scope>
    <source>
        <strain evidence="3">HUAS MG31</strain>
    </source>
</reference>
<dbReference type="AlphaFoldDB" id="A0AAU8K5G5"/>
<dbReference type="KEGG" id="kcm:ABWK59_12935"/>
<organism evidence="3">
    <name type="scientific">Kitasatospora camelliae</name>
    <dbReference type="NCBI Taxonomy" id="3156397"/>
    <lineage>
        <taxon>Bacteria</taxon>
        <taxon>Bacillati</taxon>
        <taxon>Actinomycetota</taxon>
        <taxon>Actinomycetes</taxon>
        <taxon>Kitasatosporales</taxon>
        <taxon>Streptomycetaceae</taxon>
        <taxon>Kitasatospora</taxon>
    </lineage>
</organism>
<gene>
    <name evidence="3" type="ORF">ABWK59_12935</name>
</gene>
<feature type="transmembrane region" description="Helical" evidence="2">
    <location>
        <begin position="43"/>
        <end position="69"/>
    </location>
</feature>
<evidence type="ECO:0000256" key="1">
    <source>
        <dbReference type="SAM" id="MobiDB-lite"/>
    </source>
</evidence>
<protein>
    <submittedName>
        <fullName evidence="3">DUF6412 domain-containing protein</fullName>
    </submittedName>
</protein>
<dbReference type="EMBL" id="CP159872">
    <property type="protein sequence ID" value="XCM83993.1"/>
    <property type="molecule type" value="Genomic_DNA"/>
</dbReference>
<dbReference type="Pfam" id="PF19950">
    <property type="entry name" value="DUF6412"/>
    <property type="match status" value="1"/>
</dbReference>
<proteinExistence type="predicted"/>
<keyword evidence="2" id="KW-0472">Membrane</keyword>
<dbReference type="InterPro" id="IPR045635">
    <property type="entry name" value="DUF6412"/>
</dbReference>
<feature type="region of interest" description="Disordered" evidence="1">
    <location>
        <begin position="92"/>
        <end position="115"/>
    </location>
</feature>
<accession>A0AAU8K5G5</accession>
<name>A0AAU8K5G5_9ACTN</name>
<evidence type="ECO:0000313" key="3">
    <source>
        <dbReference type="EMBL" id="XCM83993.1"/>
    </source>
</evidence>